<dbReference type="AlphaFoldDB" id="A0A3N2DL83"/>
<dbReference type="InterPro" id="IPR013216">
    <property type="entry name" value="Methyltransf_11"/>
</dbReference>
<dbReference type="InterPro" id="IPR029063">
    <property type="entry name" value="SAM-dependent_MTases_sf"/>
</dbReference>
<dbReference type="GO" id="GO:0008757">
    <property type="term" value="F:S-adenosylmethionine-dependent methyltransferase activity"/>
    <property type="evidence" value="ECO:0007669"/>
    <property type="project" value="InterPro"/>
</dbReference>
<dbReference type="InterPro" id="IPR050508">
    <property type="entry name" value="Methyltransf_Superfamily"/>
</dbReference>
<protein>
    <submittedName>
        <fullName evidence="2">Methyltransferase family protein</fullName>
    </submittedName>
</protein>
<dbReference type="Proteomes" id="UP000275394">
    <property type="component" value="Unassembled WGS sequence"/>
</dbReference>
<dbReference type="EMBL" id="RKHR01000005">
    <property type="protein sequence ID" value="ROS00115.1"/>
    <property type="molecule type" value="Genomic_DNA"/>
</dbReference>
<dbReference type="OrthoDB" id="9760689at2"/>
<keyword evidence="3" id="KW-1185">Reference proteome</keyword>
<dbReference type="CDD" id="cd02440">
    <property type="entry name" value="AdoMet_MTases"/>
    <property type="match status" value="1"/>
</dbReference>
<organism evidence="2 3">
    <name type="scientific">Sinobacterium caligoides</name>
    <dbReference type="NCBI Taxonomy" id="933926"/>
    <lineage>
        <taxon>Bacteria</taxon>
        <taxon>Pseudomonadati</taxon>
        <taxon>Pseudomonadota</taxon>
        <taxon>Gammaproteobacteria</taxon>
        <taxon>Cellvibrionales</taxon>
        <taxon>Spongiibacteraceae</taxon>
        <taxon>Sinobacterium</taxon>
    </lineage>
</organism>
<dbReference type="PANTHER" id="PTHR42912:SF93">
    <property type="entry name" value="N6-ADENOSINE-METHYLTRANSFERASE TMT1A"/>
    <property type="match status" value="1"/>
</dbReference>
<dbReference type="Pfam" id="PF08241">
    <property type="entry name" value="Methyltransf_11"/>
    <property type="match status" value="1"/>
</dbReference>
<evidence type="ECO:0000313" key="2">
    <source>
        <dbReference type="EMBL" id="ROS00115.1"/>
    </source>
</evidence>
<reference evidence="2 3" key="1">
    <citation type="submission" date="2018-11" db="EMBL/GenBank/DDBJ databases">
        <title>Genomic Encyclopedia of Type Strains, Phase IV (KMG-IV): sequencing the most valuable type-strain genomes for metagenomic binning, comparative biology and taxonomic classification.</title>
        <authorList>
            <person name="Goeker M."/>
        </authorList>
    </citation>
    <scope>NUCLEOTIDE SEQUENCE [LARGE SCALE GENOMIC DNA]</scope>
    <source>
        <strain evidence="2 3">DSM 100316</strain>
    </source>
</reference>
<gene>
    <name evidence="2" type="ORF">EDC56_2751</name>
</gene>
<keyword evidence="2" id="KW-0489">Methyltransferase</keyword>
<dbReference type="SUPFAM" id="SSF53335">
    <property type="entry name" value="S-adenosyl-L-methionine-dependent methyltransferases"/>
    <property type="match status" value="1"/>
</dbReference>
<keyword evidence="2" id="KW-0808">Transferase</keyword>
<feature type="domain" description="Methyltransferase type 11" evidence="1">
    <location>
        <begin position="77"/>
        <end position="177"/>
    </location>
</feature>
<dbReference type="PANTHER" id="PTHR42912">
    <property type="entry name" value="METHYLTRANSFERASE"/>
    <property type="match status" value="1"/>
</dbReference>
<dbReference type="Gene3D" id="3.40.50.150">
    <property type="entry name" value="Vaccinia Virus protein VP39"/>
    <property type="match status" value="1"/>
</dbReference>
<dbReference type="GO" id="GO:0032259">
    <property type="term" value="P:methylation"/>
    <property type="evidence" value="ECO:0007669"/>
    <property type="project" value="UniProtKB-KW"/>
</dbReference>
<comment type="caution">
    <text evidence="2">The sequence shown here is derived from an EMBL/GenBank/DDBJ whole genome shotgun (WGS) entry which is preliminary data.</text>
</comment>
<evidence type="ECO:0000259" key="1">
    <source>
        <dbReference type="Pfam" id="PF08241"/>
    </source>
</evidence>
<sequence length="301" mass="34279">MWKEDVLVDQKGYRLIDGIYSRGEVIGNSNVDKMLLAPGTDFHSRVRVPGSQSYFDCAVVYHYLERLFKGFSAKTVLDVGCGDGRVTTWLLENTAANIVAVDCSLDSLRRLQRRYLAQSEGYERRVLLLQCNVVDIPLRENSCDFVWAFESLYYLLEDYQRGINELSRILTDQGLLANCDRDYEYGLIYELLNKGPEALLAADKTKLMPEPGEEGDLQARLLTRREIRQALKANELYVMAESPVPAISVMVSYLNSRGLFVDEIQRYSAEMVSLFLKLLPETAFCKSTIFWSSKSQRGAPF</sequence>
<name>A0A3N2DL83_9GAMM</name>
<evidence type="ECO:0000313" key="3">
    <source>
        <dbReference type="Proteomes" id="UP000275394"/>
    </source>
</evidence>
<proteinExistence type="predicted"/>
<dbReference type="RefSeq" id="WP_123713098.1">
    <property type="nucleotide sequence ID" value="NZ_RKHR01000005.1"/>
</dbReference>
<accession>A0A3N2DL83</accession>